<dbReference type="RefSeq" id="XP_040758423.1">
    <property type="nucleotide sequence ID" value="XM_040903229.1"/>
</dbReference>
<keyword evidence="2" id="KW-1185">Reference proteome</keyword>
<feature type="non-terminal residue" evidence="1">
    <location>
        <position position="1"/>
    </location>
</feature>
<protein>
    <recommendedName>
        <fullName evidence="3">F-box domain-containing protein</fullName>
    </recommendedName>
</protein>
<proteinExistence type="predicted"/>
<reference evidence="1 2" key="1">
    <citation type="journal article" date="2016" name="Mol. Biol. Evol.">
        <title>Comparative Genomics of Early-Diverging Mushroom-Forming Fungi Provides Insights into the Origins of Lignocellulose Decay Capabilities.</title>
        <authorList>
            <person name="Nagy L.G."/>
            <person name="Riley R."/>
            <person name="Tritt A."/>
            <person name="Adam C."/>
            <person name="Daum C."/>
            <person name="Floudas D."/>
            <person name="Sun H."/>
            <person name="Yadav J.S."/>
            <person name="Pangilinan J."/>
            <person name="Larsson K.H."/>
            <person name="Matsuura K."/>
            <person name="Barry K."/>
            <person name="Labutti K."/>
            <person name="Kuo R."/>
            <person name="Ohm R.A."/>
            <person name="Bhattacharya S.S."/>
            <person name="Shirouzu T."/>
            <person name="Yoshinaga Y."/>
            <person name="Martin F.M."/>
            <person name="Grigoriev I.V."/>
            <person name="Hibbett D.S."/>
        </authorList>
    </citation>
    <scope>NUCLEOTIDE SEQUENCE [LARGE SCALE GENOMIC DNA]</scope>
    <source>
        <strain evidence="1 2">93-53</strain>
    </source>
</reference>
<feature type="non-terminal residue" evidence="1">
    <location>
        <position position="177"/>
    </location>
</feature>
<evidence type="ECO:0000313" key="1">
    <source>
        <dbReference type="EMBL" id="KZT00683.1"/>
    </source>
</evidence>
<name>A0A165BBL2_9APHY</name>
<sequence length="177" mass="21019">LPQLPIEVWENVIDHLWDDQGALQECNRVCRAWYPLSRFHLHRQITIRNVKGVKAYVKALKQTPELSERAHYMDIWRDWRIETSAPSSLSLAAILLARKLPRLEKLTIWSSEWKPWTMHRDVFLHLSGFSVTCLQLYWVTFPSITVFGRFVCALPHLVKLECLSLRFTHDHFHRDTF</sequence>
<dbReference type="GeneID" id="63820260"/>
<evidence type="ECO:0008006" key="3">
    <source>
        <dbReference type="Google" id="ProtNLM"/>
    </source>
</evidence>
<accession>A0A165BBL2</accession>
<gene>
    <name evidence="1" type="ORF">LAESUDRAFT_617257</name>
</gene>
<evidence type="ECO:0000313" key="2">
    <source>
        <dbReference type="Proteomes" id="UP000076871"/>
    </source>
</evidence>
<dbReference type="Proteomes" id="UP000076871">
    <property type="component" value="Unassembled WGS sequence"/>
</dbReference>
<dbReference type="EMBL" id="KV427679">
    <property type="protein sequence ID" value="KZT00683.1"/>
    <property type="molecule type" value="Genomic_DNA"/>
</dbReference>
<dbReference type="OrthoDB" id="2804670at2759"/>
<dbReference type="InParanoid" id="A0A165BBL2"/>
<dbReference type="AlphaFoldDB" id="A0A165BBL2"/>
<organism evidence="1 2">
    <name type="scientific">Laetiporus sulphureus 93-53</name>
    <dbReference type="NCBI Taxonomy" id="1314785"/>
    <lineage>
        <taxon>Eukaryota</taxon>
        <taxon>Fungi</taxon>
        <taxon>Dikarya</taxon>
        <taxon>Basidiomycota</taxon>
        <taxon>Agaricomycotina</taxon>
        <taxon>Agaricomycetes</taxon>
        <taxon>Polyporales</taxon>
        <taxon>Laetiporus</taxon>
    </lineage>
</organism>